<evidence type="ECO:0000256" key="1">
    <source>
        <dbReference type="SAM" id="Phobius"/>
    </source>
</evidence>
<proteinExistence type="predicted"/>
<dbReference type="AlphaFoldDB" id="A0AAU8JGI2"/>
<keyword evidence="1" id="KW-0472">Membrane</keyword>
<keyword evidence="1" id="KW-1133">Transmembrane helix</keyword>
<feature type="transmembrane region" description="Helical" evidence="1">
    <location>
        <begin position="33"/>
        <end position="59"/>
    </location>
</feature>
<dbReference type="EMBL" id="CP159837">
    <property type="protein sequence ID" value="XCM37572.1"/>
    <property type="molecule type" value="Genomic_DNA"/>
</dbReference>
<evidence type="ECO:0000313" key="2">
    <source>
        <dbReference type="EMBL" id="XCM37572.1"/>
    </source>
</evidence>
<organism evidence="2">
    <name type="scientific">Planktothricoides raciborskii GIHE-MW2</name>
    <dbReference type="NCBI Taxonomy" id="2792601"/>
    <lineage>
        <taxon>Bacteria</taxon>
        <taxon>Bacillati</taxon>
        <taxon>Cyanobacteriota</taxon>
        <taxon>Cyanophyceae</taxon>
        <taxon>Oscillatoriophycideae</taxon>
        <taxon>Oscillatoriales</taxon>
        <taxon>Oscillatoriaceae</taxon>
        <taxon>Planktothricoides</taxon>
    </lineage>
</organism>
<keyword evidence="1" id="KW-0812">Transmembrane</keyword>
<accession>A0AAU8JGI2</accession>
<name>A0AAU8JGI2_9CYAN</name>
<protein>
    <submittedName>
        <fullName evidence="2">Uncharacterized protein</fullName>
    </submittedName>
</protein>
<gene>
    <name evidence="2" type="ORF">ABWT76_000340</name>
</gene>
<sequence length="70" mass="7475">MLSSSFIALAIAFGMGLLSLSSQEEIATVLCGAIAIICFILSLVLASWQIQLALVLLLIGTYNYRLSLDP</sequence>
<reference evidence="2" key="1">
    <citation type="submission" date="2024-07" db="EMBL/GenBank/DDBJ databases">
        <authorList>
            <person name="Kim Y.J."/>
            <person name="Jeong J.Y."/>
        </authorList>
    </citation>
    <scope>NUCLEOTIDE SEQUENCE</scope>
    <source>
        <strain evidence="2">GIHE-MW2</strain>
    </source>
</reference>
<dbReference type="RefSeq" id="WP_054465094.1">
    <property type="nucleotide sequence ID" value="NZ_CP159837.1"/>
</dbReference>